<protein>
    <recommendedName>
        <fullName evidence="3">Kinase</fullName>
    </recommendedName>
</protein>
<proteinExistence type="predicted"/>
<sequence>MELIIFIGCQASGKSTFFKRYFSDTYIRLNMDMLKTRHRERILFKACLDAKQKCVVDNTNPSKLDRAMYIQDAKDAHFKVVAYYFDSCLDDALLRNEQREGKAKIPRVGVISTFKKLEIPELEEGFDEIYQVSLYQENDFNVNLLHQRELE</sequence>
<gene>
    <name evidence="1" type="ORF">F934_02210</name>
</gene>
<dbReference type="PATRIC" id="fig|1217649.3.peg.2147"/>
<comment type="caution">
    <text evidence="1">The sequence shown here is derived from an EMBL/GenBank/DDBJ whole genome shotgun (WGS) entry which is preliminary data.</text>
</comment>
<dbReference type="Proteomes" id="UP000018417">
    <property type="component" value="Unassembled WGS sequence"/>
</dbReference>
<dbReference type="Gene3D" id="3.40.50.300">
    <property type="entry name" value="P-loop containing nucleotide triphosphate hydrolases"/>
    <property type="match status" value="1"/>
</dbReference>
<evidence type="ECO:0000313" key="1">
    <source>
        <dbReference type="EMBL" id="ENW04170.1"/>
    </source>
</evidence>
<dbReference type="OrthoDB" id="8564590at2"/>
<dbReference type="InterPro" id="IPR027417">
    <property type="entry name" value="P-loop_NTPase"/>
</dbReference>
<name>N9FA62_9GAMM</name>
<dbReference type="PIRSF" id="PIRSF037081">
    <property type="entry name" value="P-loop_All4644_prd"/>
    <property type="match status" value="1"/>
</dbReference>
<accession>N9FA62</accession>
<dbReference type="HOGENOM" id="CLU_119557_0_0_6"/>
<dbReference type="SUPFAM" id="SSF52540">
    <property type="entry name" value="P-loop containing nucleoside triphosphate hydrolases"/>
    <property type="match status" value="1"/>
</dbReference>
<reference evidence="1 2" key="1">
    <citation type="submission" date="2013-02" db="EMBL/GenBank/DDBJ databases">
        <title>The Genome Sequence of Acinetobacter beijerinckii ANC 3835.</title>
        <authorList>
            <consortium name="The Broad Institute Genome Sequencing Platform"/>
            <consortium name="The Broad Institute Genome Sequencing Center for Infectious Disease"/>
            <person name="Cerqueira G."/>
            <person name="Feldgarden M."/>
            <person name="Courvalin P."/>
            <person name="Perichon B."/>
            <person name="Grillot-Courvalin C."/>
            <person name="Clermont D."/>
            <person name="Rocha E."/>
            <person name="Yoon E.-J."/>
            <person name="Nemec A."/>
            <person name="Walker B."/>
            <person name="Young S.K."/>
            <person name="Zeng Q."/>
            <person name="Gargeya S."/>
            <person name="Fitzgerald M."/>
            <person name="Haas B."/>
            <person name="Abouelleil A."/>
            <person name="Alvarado L."/>
            <person name="Arachchi H.M."/>
            <person name="Berlin A.M."/>
            <person name="Chapman S.B."/>
            <person name="Dewar J."/>
            <person name="Goldberg J."/>
            <person name="Griggs A."/>
            <person name="Gujja S."/>
            <person name="Hansen M."/>
            <person name="Howarth C."/>
            <person name="Imamovic A."/>
            <person name="Larimer J."/>
            <person name="McCowan C."/>
            <person name="Murphy C."/>
            <person name="Neiman D."/>
            <person name="Pearson M."/>
            <person name="Priest M."/>
            <person name="Roberts A."/>
            <person name="Saif S."/>
            <person name="Shea T."/>
            <person name="Sisk P."/>
            <person name="Sykes S."/>
            <person name="Wortman J."/>
            <person name="Nusbaum C."/>
            <person name="Birren B."/>
        </authorList>
    </citation>
    <scope>NUCLEOTIDE SEQUENCE [LARGE SCALE GENOMIC DNA]</scope>
    <source>
        <strain evidence="1 2">ANC 3835</strain>
    </source>
</reference>
<organism evidence="1 2">
    <name type="scientific">Acinetobacter beijerinckii ANC 3835</name>
    <dbReference type="NCBI Taxonomy" id="1217649"/>
    <lineage>
        <taxon>Bacteria</taxon>
        <taxon>Pseudomonadati</taxon>
        <taxon>Pseudomonadota</taxon>
        <taxon>Gammaproteobacteria</taxon>
        <taxon>Moraxellales</taxon>
        <taxon>Moraxellaceae</taxon>
        <taxon>Acinetobacter</taxon>
    </lineage>
</organism>
<dbReference type="RefSeq" id="WP_005054794.1">
    <property type="nucleotide sequence ID" value="NZ_KB849759.1"/>
</dbReference>
<dbReference type="PANTHER" id="PTHR12083:SF9">
    <property type="entry name" value="BIFUNCTIONAL POLYNUCLEOTIDE PHOSPHATASE_KINASE"/>
    <property type="match status" value="1"/>
</dbReference>
<dbReference type="InterPro" id="IPR017101">
    <property type="entry name" value="P-loop_ATP/GTP-bd_All4644_prd"/>
</dbReference>
<dbReference type="PANTHER" id="PTHR12083">
    <property type="entry name" value="BIFUNCTIONAL POLYNUCLEOTIDE PHOSPHATASE/KINASE"/>
    <property type="match status" value="1"/>
</dbReference>
<dbReference type="AlphaFoldDB" id="N9FA62"/>
<dbReference type="GO" id="GO:0006281">
    <property type="term" value="P:DNA repair"/>
    <property type="evidence" value="ECO:0007669"/>
    <property type="project" value="TreeGrafter"/>
</dbReference>
<dbReference type="GO" id="GO:0046404">
    <property type="term" value="F:ATP-dependent polydeoxyribonucleotide 5'-hydroxyl-kinase activity"/>
    <property type="evidence" value="ECO:0007669"/>
    <property type="project" value="TreeGrafter"/>
</dbReference>
<evidence type="ECO:0008006" key="3">
    <source>
        <dbReference type="Google" id="ProtNLM"/>
    </source>
</evidence>
<dbReference type="GO" id="GO:0046403">
    <property type="term" value="F:polynucleotide 3'-phosphatase activity"/>
    <property type="evidence" value="ECO:0007669"/>
    <property type="project" value="TreeGrafter"/>
</dbReference>
<dbReference type="Pfam" id="PF13671">
    <property type="entry name" value="AAA_33"/>
    <property type="match status" value="1"/>
</dbReference>
<dbReference type="EMBL" id="APQK01000013">
    <property type="protein sequence ID" value="ENW04170.1"/>
    <property type="molecule type" value="Genomic_DNA"/>
</dbReference>
<dbReference type="GO" id="GO:0003690">
    <property type="term" value="F:double-stranded DNA binding"/>
    <property type="evidence" value="ECO:0007669"/>
    <property type="project" value="TreeGrafter"/>
</dbReference>
<evidence type="ECO:0000313" key="2">
    <source>
        <dbReference type="Proteomes" id="UP000018417"/>
    </source>
</evidence>